<dbReference type="Proteomes" id="UP000006038">
    <property type="component" value="Chromosome 12"/>
</dbReference>
<dbReference type="EnsemblPlants" id="OB12G10980.1">
    <property type="protein sequence ID" value="OB12G10980.1"/>
    <property type="gene ID" value="OB12G10980"/>
</dbReference>
<accession>J3NAU0</accession>
<sequence length="60" mass="6338">YVLTCASCSAFNTGFSLSAPGSPIHLSMAFDIPSALITPSAHSLVYFFSFIGHRIAKSVT</sequence>
<evidence type="ECO:0000313" key="1">
    <source>
        <dbReference type="EnsemblPlants" id="OB12G10980.1"/>
    </source>
</evidence>
<name>J3NAU0_ORYBR</name>
<protein>
    <submittedName>
        <fullName evidence="1">Uncharacterized protein</fullName>
    </submittedName>
</protein>
<dbReference type="AlphaFoldDB" id="J3NAU0"/>
<reference evidence="1" key="2">
    <citation type="submission" date="2013-04" db="UniProtKB">
        <authorList>
            <consortium name="EnsemblPlants"/>
        </authorList>
    </citation>
    <scope>IDENTIFICATION</scope>
</reference>
<evidence type="ECO:0000313" key="2">
    <source>
        <dbReference type="Proteomes" id="UP000006038"/>
    </source>
</evidence>
<dbReference type="HOGENOM" id="CLU_2948770_0_0_1"/>
<organism evidence="1">
    <name type="scientific">Oryza brachyantha</name>
    <name type="common">malo sina</name>
    <dbReference type="NCBI Taxonomy" id="4533"/>
    <lineage>
        <taxon>Eukaryota</taxon>
        <taxon>Viridiplantae</taxon>
        <taxon>Streptophyta</taxon>
        <taxon>Embryophyta</taxon>
        <taxon>Tracheophyta</taxon>
        <taxon>Spermatophyta</taxon>
        <taxon>Magnoliopsida</taxon>
        <taxon>Liliopsida</taxon>
        <taxon>Poales</taxon>
        <taxon>Poaceae</taxon>
        <taxon>BOP clade</taxon>
        <taxon>Oryzoideae</taxon>
        <taxon>Oryzeae</taxon>
        <taxon>Oryzinae</taxon>
        <taxon>Oryza</taxon>
    </lineage>
</organism>
<proteinExistence type="predicted"/>
<reference evidence="1" key="1">
    <citation type="journal article" date="2013" name="Nat. Commun.">
        <title>Whole-genome sequencing of Oryza brachyantha reveals mechanisms underlying Oryza genome evolution.</title>
        <authorList>
            <person name="Chen J."/>
            <person name="Huang Q."/>
            <person name="Gao D."/>
            <person name="Wang J."/>
            <person name="Lang Y."/>
            <person name="Liu T."/>
            <person name="Li B."/>
            <person name="Bai Z."/>
            <person name="Luis Goicoechea J."/>
            <person name="Liang C."/>
            <person name="Chen C."/>
            <person name="Zhang W."/>
            <person name="Sun S."/>
            <person name="Liao Y."/>
            <person name="Zhang X."/>
            <person name="Yang L."/>
            <person name="Song C."/>
            <person name="Wang M."/>
            <person name="Shi J."/>
            <person name="Liu G."/>
            <person name="Liu J."/>
            <person name="Zhou H."/>
            <person name="Zhou W."/>
            <person name="Yu Q."/>
            <person name="An N."/>
            <person name="Chen Y."/>
            <person name="Cai Q."/>
            <person name="Wang B."/>
            <person name="Liu B."/>
            <person name="Min J."/>
            <person name="Huang Y."/>
            <person name="Wu H."/>
            <person name="Li Z."/>
            <person name="Zhang Y."/>
            <person name="Yin Y."/>
            <person name="Song W."/>
            <person name="Jiang J."/>
            <person name="Jackson S.A."/>
            <person name="Wing R.A."/>
            <person name="Wang J."/>
            <person name="Chen M."/>
        </authorList>
    </citation>
    <scope>NUCLEOTIDE SEQUENCE [LARGE SCALE GENOMIC DNA]</scope>
    <source>
        <strain evidence="1">cv. IRGC 101232</strain>
    </source>
</reference>
<keyword evidence="2" id="KW-1185">Reference proteome</keyword>
<dbReference type="Gramene" id="OB12G10980.1">
    <property type="protein sequence ID" value="OB12G10980.1"/>
    <property type="gene ID" value="OB12G10980"/>
</dbReference>